<keyword evidence="1" id="KW-1133">Transmembrane helix</keyword>
<dbReference type="EMBL" id="JABBFW010000037">
    <property type="protein sequence ID" value="NML18663.1"/>
    <property type="molecule type" value="Genomic_DNA"/>
</dbReference>
<evidence type="ECO:0000256" key="1">
    <source>
        <dbReference type="SAM" id="Phobius"/>
    </source>
</evidence>
<dbReference type="Proteomes" id="UP000574067">
    <property type="component" value="Unassembled WGS sequence"/>
</dbReference>
<dbReference type="RefSeq" id="WP_169163560.1">
    <property type="nucleotide sequence ID" value="NZ_JABBFW010000037.1"/>
</dbReference>
<gene>
    <name evidence="2" type="ORF">HHL10_27210</name>
</gene>
<reference evidence="2 3" key="1">
    <citation type="submission" date="2020-04" db="EMBL/GenBank/DDBJ databases">
        <title>Azohydromonas sp. isolated from soil.</title>
        <authorList>
            <person name="Dahal R.H."/>
        </authorList>
    </citation>
    <scope>NUCLEOTIDE SEQUENCE [LARGE SCALE GENOMIC DNA]</scope>
    <source>
        <strain evidence="2 3">G-1-1-14</strain>
    </source>
</reference>
<evidence type="ECO:0000313" key="2">
    <source>
        <dbReference type="EMBL" id="NML18663.1"/>
    </source>
</evidence>
<feature type="transmembrane region" description="Helical" evidence="1">
    <location>
        <begin position="49"/>
        <end position="69"/>
    </location>
</feature>
<accession>A0A848FKA1</accession>
<proteinExistence type="predicted"/>
<name>A0A848FKA1_9BURK</name>
<evidence type="ECO:0000313" key="3">
    <source>
        <dbReference type="Proteomes" id="UP000574067"/>
    </source>
</evidence>
<sequence>MTLQPLARHALIALAAAGLALPWYFNLAFFASGGSVAPGEFFGAAFANALTTAITLDVYLAAFAFSVGVAADASGGRPRWLAVPLCFGIGLAFALPMYLWWRSRPSAGVRPATGLARRPG</sequence>
<organism evidence="2 3">
    <name type="scientific">Azohydromonas caseinilytica</name>
    <dbReference type="NCBI Taxonomy" id="2728836"/>
    <lineage>
        <taxon>Bacteria</taxon>
        <taxon>Pseudomonadati</taxon>
        <taxon>Pseudomonadota</taxon>
        <taxon>Betaproteobacteria</taxon>
        <taxon>Burkholderiales</taxon>
        <taxon>Sphaerotilaceae</taxon>
        <taxon>Azohydromonas</taxon>
    </lineage>
</organism>
<keyword evidence="3" id="KW-1185">Reference proteome</keyword>
<dbReference type="Pfam" id="PF11196">
    <property type="entry name" value="DUF2834"/>
    <property type="match status" value="1"/>
</dbReference>
<dbReference type="InterPro" id="IPR021362">
    <property type="entry name" value="DUF2834"/>
</dbReference>
<keyword evidence="1" id="KW-0472">Membrane</keyword>
<comment type="caution">
    <text evidence="2">The sequence shown here is derived from an EMBL/GenBank/DDBJ whole genome shotgun (WGS) entry which is preliminary data.</text>
</comment>
<feature type="transmembrane region" description="Helical" evidence="1">
    <location>
        <begin position="81"/>
        <end position="101"/>
    </location>
</feature>
<protein>
    <submittedName>
        <fullName evidence="2">DUF2834 domain-containing protein</fullName>
    </submittedName>
</protein>
<keyword evidence="1" id="KW-0812">Transmembrane</keyword>
<dbReference type="AlphaFoldDB" id="A0A848FKA1"/>